<accession>A0A927MMZ4</accession>
<keyword evidence="3" id="KW-1185">Reference proteome</keyword>
<dbReference type="PANTHER" id="PTHR36566">
    <property type="entry name" value="NICKEL INSERTION PROTEIN-RELATED"/>
    <property type="match status" value="1"/>
</dbReference>
<dbReference type="RefSeq" id="WP_192748423.1">
    <property type="nucleotide sequence ID" value="NZ_BAABJL010000182.1"/>
</dbReference>
<dbReference type="AlphaFoldDB" id="A0A927MMZ4"/>
<name>A0A927MMZ4_9ACTN</name>
<protein>
    <submittedName>
        <fullName evidence="2">Uncharacterized protein (DUF111 family)</fullName>
    </submittedName>
</protein>
<reference evidence="2" key="1">
    <citation type="submission" date="2020-10" db="EMBL/GenBank/DDBJ databases">
        <title>Sequencing the genomes of 1000 actinobacteria strains.</title>
        <authorList>
            <person name="Klenk H.-P."/>
        </authorList>
    </citation>
    <scope>NUCLEOTIDE SEQUENCE</scope>
    <source>
        <strain evidence="2">DSM 45354</strain>
    </source>
</reference>
<organism evidence="2 3">
    <name type="scientific">Actinopolymorpha pittospori</name>
    <dbReference type="NCBI Taxonomy" id="648752"/>
    <lineage>
        <taxon>Bacteria</taxon>
        <taxon>Bacillati</taxon>
        <taxon>Actinomycetota</taxon>
        <taxon>Actinomycetes</taxon>
        <taxon>Propionibacteriales</taxon>
        <taxon>Actinopolymorphaceae</taxon>
        <taxon>Actinopolymorpha</taxon>
    </lineage>
</organism>
<evidence type="ECO:0000313" key="2">
    <source>
        <dbReference type="EMBL" id="MBE1603666.1"/>
    </source>
</evidence>
<proteinExistence type="predicted"/>
<evidence type="ECO:0000313" key="3">
    <source>
        <dbReference type="Proteomes" id="UP000638648"/>
    </source>
</evidence>
<gene>
    <name evidence="2" type="ORF">HEB94_000514</name>
</gene>
<dbReference type="Pfam" id="PF01969">
    <property type="entry name" value="Ni_insertion"/>
    <property type="match status" value="1"/>
</dbReference>
<evidence type="ECO:0000256" key="1">
    <source>
        <dbReference type="ARBA" id="ARBA00022596"/>
    </source>
</evidence>
<dbReference type="EMBL" id="JADBEM010000001">
    <property type="protein sequence ID" value="MBE1603666.1"/>
    <property type="molecule type" value="Genomic_DNA"/>
</dbReference>
<dbReference type="InterPro" id="IPR002822">
    <property type="entry name" value="Ni_insertion"/>
</dbReference>
<dbReference type="PANTHER" id="PTHR36566:SF1">
    <property type="entry name" value="PYRIDINIUM-3,5-BISTHIOCARBOXYLIC ACID MONONUCLEOTIDE NICKEL INSERTION PROTEIN"/>
    <property type="match status" value="1"/>
</dbReference>
<sequence length="124" mass="12737">MSTPTLRAPGLRARNRWLMEAGPTVSAAHGTLPVPPPAVVELLAAANAPFYAGDDGRSLVGELCTPTGAALLATHVIGWTSQPPMRVLRQGFGAGTREIAGRANVLRLLVGEIVPAAGLAPQLA</sequence>
<keyword evidence="1" id="KW-0533">Nickel</keyword>
<dbReference type="Proteomes" id="UP000638648">
    <property type="component" value="Unassembled WGS sequence"/>
</dbReference>
<comment type="caution">
    <text evidence="2">The sequence shown here is derived from an EMBL/GenBank/DDBJ whole genome shotgun (WGS) entry which is preliminary data.</text>
</comment>